<name>A0A1D2VNU3_9ASCO</name>
<dbReference type="Proteomes" id="UP000095038">
    <property type="component" value="Unassembled WGS sequence"/>
</dbReference>
<evidence type="ECO:0008006" key="3">
    <source>
        <dbReference type="Google" id="ProtNLM"/>
    </source>
</evidence>
<keyword evidence="2" id="KW-1185">Reference proteome</keyword>
<dbReference type="GeneID" id="30964736"/>
<organism evidence="1 2">
    <name type="scientific">Ascoidea rubescens DSM 1968</name>
    <dbReference type="NCBI Taxonomy" id="1344418"/>
    <lineage>
        <taxon>Eukaryota</taxon>
        <taxon>Fungi</taxon>
        <taxon>Dikarya</taxon>
        <taxon>Ascomycota</taxon>
        <taxon>Saccharomycotina</taxon>
        <taxon>Saccharomycetes</taxon>
        <taxon>Ascoideaceae</taxon>
        <taxon>Ascoidea</taxon>
    </lineage>
</organism>
<dbReference type="AlphaFoldDB" id="A0A1D2VNU3"/>
<reference evidence="2" key="1">
    <citation type="submission" date="2016-05" db="EMBL/GenBank/DDBJ databases">
        <title>Comparative genomics of biotechnologically important yeasts.</title>
        <authorList>
            <consortium name="DOE Joint Genome Institute"/>
            <person name="Riley R."/>
            <person name="Haridas S."/>
            <person name="Wolfe K.H."/>
            <person name="Lopes M.R."/>
            <person name="Hittinger C.T."/>
            <person name="Goker M."/>
            <person name="Salamov A."/>
            <person name="Wisecaver J."/>
            <person name="Long T.M."/>
            <person name="Aerts A.L."/>
            <person name="Barry K."/>
            <person name="Choi C."/>
            <person name="Clum A."/>
            <person name="Coughlan A.Y."/>
            <person name="Deshpande S."/>
            <person name="Douglass A.P."/>
            <person name="Hanson S.J."/>
            <person name="Klenk H.-P."/>
            <person name="Labutti K."/>
            <person name="Lapidus A."/>
            <person name="Lindquist E."/>
            <person name="Lipzen A."/>
            <person name="Meier-Kolthoff J.P."/>
            <person name="Ohm R.A."/>
            <person name="Otillar R.P."/>
            <person name="Pangilinan J."/>
            <person name="Peng Y."/>
            <person name="Rokas A."/>
            <person name="Rosa C.A."/>
            <person name="Scheuner C."/>
            <person name="Sibirny A.A."/>
            <person name="Slot J.C."/>
            <person name="Stielow J.B."/>
            <person name="Sun H."/>
            <person name="Kurtzman C.P."/>
            <person name="Blackwell M."/>
            <person name="Grigoriev I.V."/>
            <person name="Jeffries T.W."/>
        </authorList>
    </citation>
    <scope>NUCLEOTIDE SEQUENCE [LARGE SCALE GENOMIC DNA]</scope>
    <source>
        <strain evidence="2">DSM 1968</strain>
    </source>
</reference>
<evidence type="ECO:0000313" key="1">
    <source>
        <dbReference type="EMBL" id="ODV63237.1"/>
    </source>
</evidence>
<evidence type="ECO:0000313" key="2">
    <source>
        <dbReference type="Proteomes" id="UP000095038"/>
    </source>
</evidence>
<accession>A0A1D2VNU3</accession>
<dbReference type="InParanoid" id="A0A1D2VNU3"/>
<gene>
    <name evidence="1" type="ORF">ASCRUDRAFT_5272</name>
</gene>
<proteinExistence type="predicted"/>
<dbReference type="EMBL" id="KV454475">
    <property type="protein sequence ID" value="ODV63237.1"/>
    <property type="molecule type" value="Genomic_DNA"/>
</dbReference>
<dbReference type="RefSeq" id="XP_020049544.1">
    <property type="nucleotide sequence ID" value="XM_020191100.1"/>
</dbReference>
<sequence length="274" mass="31885">MNLLVTSPGAYLANQTAAGKANNSVEYKDNDEYICKYSYMLNGNDGNDNNNNINSQLILKVNCPGFDISKLPLDILIFNVLIHLDYPELNSFSWTNKCYYNLINNLSSNLIKYLKFKHNRYKLEKFFSSKFDFSTVNTNVQKNSVSIPTPIELYQKNILISLNLSLNYSNIFILSKLKILKFLNIKDSLNKNFKKLYNNYSDLKQLLIKRNILILNKRKLFILKKIKQLKVNVIDDLLKTFVKSYKYNASHKLHKINSNVKLKKSFFERLSSSS</sequence>
<protein>
    <recommendedName>
        <fullName evidence="3">F-box domain-containing protein</fullName>
    </recommendedName>
</protein>